<reference evidence="2 3" key="1">
    <citation type="submission" date="2024-06" db="EMBL/GenBank/DDBJ databases">
        <title>Genome of Rhodovulum iodosum, a marine photoferrotroph.</title>
        <authorList>
            <person name="Bianchini G."/>
            <person name="Nikeleit V."/>
            <person name="Kappler A."/>
            <person name="Bryce C."/>
            <person name="Sanchez-Baracaldo P."/>
        </authorList>
    </citation>
    <scope>NUCLEOTIDE SEQUENCE [LARGE SCALE GENOMIC DNA]</scope>
    <source>
        <strain evidence="2 3">UT/N1</strain>
    </source>
</reference>
<name>A0ABV3XWZ0_9RHOB</name>
<evidence type="ECO:0000313" key="2">
    <source>
        <dbReference type="EMBL" id="MEX5729877.1"/>
    </source>
</evidence>
<dbReference type="EMBL" id="JBEHHI010000003">
    <property type="protein sequence ID" value="MEX5729877.1"/>
    <property type="molecule type" value="Genomic_DNA"/>
</dbReference>
<accession>A0ABV3XWZ0</accession>
<dbReference type="Proteomes" id="UP001560019">
    <property type="component" value="Unassembled WGS sequence"/>
</dbReference>
<feature type="chain" id="PRO_5046632873" description="VPLPA-CTERM sorting domain-containing protein" evidence="1">
    <location>
        <begin position="23"/>
        <end position="213"/>
    </location>
</feature>
<sequence>MSIFRPALAVLVALATPLSAQAATTLYTDVASFTAGTGATAQPALPFVGVFTGSETVGDLTFTNVSGNTIINDTTWSTLIPGREVAISGREDLDIGFAAPLSAFGFYAHEPSTSTGVTDGCNTTCVPSLFSLTLYSGAATVGSVAFNIPDDTLAFFGLSSTLAFDRVELRETTGTADNEFFGGFYTAPAQVPVPPAAPLLAMALGGLALLRRR</sequence>
<gene>
    <name evidence="2" type="ORF">Ga0609869_003230</name>
</gene>
<feature type="signal peptide" evidence="1">
    <location>
        <begin position="1"/>
        <end position="22"/>
    </location>
</feature>
<evidence type="ECO:0000256" key="1">
    <source>
        <dbReference type="SAM" id="SignalP"/>
    </source>
</evidence>
<keyword evidence="1" id="KW-0732">Signal</keyword>
<organism evidence="2 3">
    <name type="scientific">Rhodovulum iodosum</name>
    <dbReference type="NCBI Taxonomy" id="68291"/>
    <lineage>
        <taxon>Bacteria</taxon>
        <taxon>Pseudomonadati</taxon>
        <taxon>Pseudomonadota</taxon>
        <taxon>Alphaproteobacteria</taxon>
        <taxon>Rhodobacterales</taxon>
        <taxon>Paracoccaceae</taxon>
        <taxon>Rhodovulum</taxon>
    </lineage>
</organism>
<evidence type="ECO:0008006" key="4">
    <source>
        <dbReference type="Google" id="ProtNLM"/>
    </source>
</evidence>
<comment type="caution">
    <text evidence="2">The sequence shown here is derived from an EMBL/GenBank/DDBJ whole genome shotgun (WGS) entry which is preliminary data.</text>
</comment>
<evidence type="ECO:0000313" key="3">
    <source>
        <dbReference type="Proteomes" id="UP001560019"/>
    </source>
</evidence>
<dbReference type="RefSeq" id="WP_125404543.1">
    <property type="nucleotide sequence ID" value="NZ_JBEHHI010000003.1"/>
</dbReference>
<protein>
    <recommendedName>
        <fullName evidence="4">VPLPA-CTERM sorting domain-containing protein</fullName>
    </recommendedName>
</protein>
<keyword evidence="3" id="KW-1185">Reference proteome</keyword>
<proteinExistence type="predicted"/>